<evidence type="ECO:0000313" key="3">
    <source>
        <dbReference type="Proteomes" id="UP000559010"/>
    </source>
</evidence>
<accession>A0A848J7P6</accession>
<name>A0A848J7P6_9BACT</name>
<organism evidence="2 3">
    <name type="scientific">Marinigracilibium pacificum</name>
    <dbReference type="NCBI Taxonomy" id="2729599"/>
    <lineage>
        <taxon>Bacteria</taxon>
        <taxon>Pseudomonadati</taxon>
        <taxon>Bacteroidota</taxon>
        <taxon>Cytophagia</taxon>
        <taxon>Cytophagales</taxon>
        <taxon>Flammeovirgaceae</taxon>
        <taxon>Marinigracilibium</taxon>
    </lineage>
</organism>
<proteinExistence type="predicted"/>
<dbReference type="PROSITE" id="PS51257">
    <property type="entry name" value="PROKAR_LIPOPROTEIN"/>
    <property type="match status" value="1"/>
</dbReference>
<dbReference type="EMBL" id="JABBNU010000012">
    <property type="protein sequence ID" value="NMM50409.1"/>
    <property type="molecule type" value="Genomic_DNA"/>
</dbReference>
<keyword evidence="3" id="KW-1185">Reference proteome</keyword>
<evidence type="ECO:0000313" key="2">
    <source>
        <dbReference type="EMBL" id="NMM50409.1"/>
    </source>
</evidence>
<dbReference type="Proteomes" id="UP000559010">
    <property type="component" value="Unassembled WGS sequence"/>
</dbReference>
<evidence type="ECO:0000256" key="1">
    <source>
        <dbReference type="SAM" id="SignalP"/>
    </source>
</evidence>
<dbReference type="AlphaFoldDB" id="A0A848J7P6"/>
<evidence type="ECO:0008006" key="4">
    <source>
        <dbReference type="Google" id="ProtNLM"/>
    </source>
</evidence>
<gene>
    <name evidence="2" type="ORF">HH304_18510</name>
</gene>
<comment type="caution">
    <text evidence="2">The sequence shown here is derived from an EMBL/GenBank/DDBJ whole genome shotgun (WGS) entry which is preliminary data.</text>
</comment>
<keyword evidence="1" id="KW-0732">Signal</keyword>
<reference evidence="2 3" key="1">
    <citation type="submission" date="2020-04" db="EMBL/GenBank/DDBJ databases">
        <title>Flammeovirgaceae bacterium KN852 isolated from deep sea.</title>
        <authorList>
            <person name="Zhang D.-C."/>
        </authorList>
    </citation>
    <scope>NUCLEOTIDE SEQUENCE [LARGE SCALE GENOMIC DNA]</scope>
    <source>
        <strain evidence="2 3">KN852</strain>
    </source>
</reference>
<dbReference type="RefSeq" id="WP_169684773.1">
    <property type="nucleotide sequence ID" value="NZ_JABBNU010000012.1"/>
</dbReference>
<feature type="signal peptide" evidence="1">
    <location>
        <begin position="1"/>
        <end position="23"/>
    </location>
</feature>
<protein>
    <recommendedName>
        <fullName evidence="4">DUF3221 domain-containing protein</fullName>
    </recommendedName>
</protein>
<feature type="chain" id="PRO_5032837386" description="DUF3221 domain-containing protein" evidence="1">
    <location>
        <begin position="24"/>
        <end position="107"/>
    </location>
</feature>
<sequence length="107" mass="11676">MNKQLAKLTALVFSLFFILVSCGGSHSDVVESGTYTGVIEKVNADEVEIYVKTSDDKTLELYFNDDTQLLKQGESVDFSVLSEGTPVSVEVEKVGKKVVPKSVTIIE</sequence>